<evidence type="ECO:0000313" key="13">
    <source>
        <dbReference type="EMBL" id="KAK2145112.1"/>
    </source>
</evidence>
<comment type="subcellular location">
    <subcellularLocation>
        <location evidence="1">Membrane</location>
        <topology evidence="1">Multi-pass membrane protein</topology>
    </subcellularLocation>
</comment>
<organism evidence="13 14">
    <name type="scientific">Paralvinella palmiformis</name>
    <dbReference type="NCBI Taxonomy" id="53620"/>
    <lineage>
        <taxon>Eukaryota</taxon>
        <taxon>Metazoa</taxon>
        <taxon>Spiralia</taxon>
        <taxon>Lophotrochozoa</taxon>
        <taxon>Annelida</taxon>
        <taxon>Polychaeta</taxon>
        <taxon>Sedentaria</taxon>
        <taxon>Canalipalpata</taxon>
        <taxon>Terebellida</taxon>
        <taxon>Terebelliformia</taxon>
        <taxon>Alvinellidae</taxon>
        <taxon>Paralvinella</taxon>
    </lineage>
</organism>
<sequence>MVMAKQDQFRAGRCDPRKKTWAEIWYEFCTNTTVHGLKQIVEHQPYVFRRFTWIVLVLTGLALFLYQMTTAIIYYYSFPVSVNVKINYNKSIRFPAVTICNQNAFRKTLAAEHGWYFLLSDIFSADNISDVDVNKYISSDLKLYDIFEQIGHNKSDLIISCLWDSQPCSIDDFSMTMTDYGKCYTFNADPDQRRYAWRTGAEGSLRVVLNVEQYEYMPGPNQGAGVRVHIHDQQEMPLMKDFGIAVAPGSHALLGMTMIKVQNLPYPYGVCDDNEKLNYFKLYTKNNCLQECRQKHLEAQCNCRHINMRNETGHTEFCSLNNYQNCALTTLSVFNQNLSTCNCPISCKIESFNLFNSVSKISEFDARNLLNSPLTSSLQVKYLTAAEITQKVNKKIVESDNLIVRNLKHAVDKLDKSLDLISRGLSYLEVSIEDLFHVLDQRIQFHRVTGLDKVKYIMEHDFVRGWTIIEERTLPYLTFGFYELRGSYRRIIEKLQNNINGTEQERFLALASWEQMENIFLDKLDILQRASDNITDVHNAYKSGEPLLTYISSLHRRYDMTWITVELLQARIKDKGYDQDKYYRNIIWRMGHINDTIHTYLLMAETFIKTGNINESLWDDTDWLFRKACVRYNYYVFLYKDRIVNGPLDVVKERIREFDLLNRRLLEAKNSLLMTTVMLHENIGTMMTSSWLTIRELTQKTMTYISDIQERKTNIASYVLSPKVTHDIESIKQYFSTLRSGGLTMLAKIQRLRSEVEHIWMNMLTEYTTAPFYRKVHDDFVAFLNDSKFYLPYFANLLDIEVESLDNISTSEIEYRLNADFSVTNIQDKIQTTELDVFMQELSYEEITQQRAYDSINVLGDIGGSVGLFLGASVLSVAEVIDVWFWQIFQLTFKSN</sequence>
<keyword evidence="4 11" id="KW-0812">Transmembrane</keyword>
<keyword evidence="8 12" id="KW-0472">Membrane</keyword>
<keyword evidence="2 11" id="KW-0813">Transport</keyword>
<dbReference type="InterPro" id="IPR001873">
    <property type="entry name" value="ENaC"/>
</dbReference>
<evidence type="ECO:0000256" key="9">
    <source>
        <dbReference type="ARBA" id="ARBA00023201"/>
    </source>
</evidence>
<proteinExistence type="inferred from homology"/>
<name>A0AAD9J2W7_9ANNE</name>
<keyword evidence="5 12" id="KW-1133">Transmembrane helix</keyword>
<evidence type="ECO:0000256" key="10">
    <source>
        <dbReference type="ARBA" id="ARBA00023303"/>
    </source>
</evidence>
<evidence type="ECO:0000256" key="1">
    <source>
        <dbReference type="ARBA" id="ARBA00004141"/>
    </source>
</evidence>
<feature type="transmembrane region" description="Helical" evidence="12">
    <location>
        <begin position="53"/>
        <end position="76"/>
    </location>
</feature>
<dbReference type="AlphaFoldDB" id="A0AAD9J2W7"/>
<dbReference type="GO" id="GO:0005886">
    <property type="term" value="C:plasma membrane"/>
    <property type="evidence" value="ECO:0007669"/>
    <property type="project" value="TreeGrafter"/>
</dbReference>
<reference evidence="13" key="1">
    <citation type="journal article" date="2023" name="Mol. Biol. Evol.">
        <title>Third-Generation Sequencing Reveals the Adaptive Role of the Epigenome in Three Deep-Sea Polychaetes.</title>
        <authorList>
            <person name="Perez M."/>
            <person name="Aroh O."/>
            <person name="Sun Y."/>
            <person name="Lan Y."/>
            <person name="Juniper S.K."/>
            <person name="Young C.R."/>
            <person name="Angers B."/>
            <person name="Qian P.Y."/>
        </authorList>
    </citation>
    <scope>NUCLEOTIDE SEQUENCE</scope>
    <source>
        <strain evidence="13">P08H-3</strain>
    </source>
</reference>
<keyword evidence="10 11" id="KW-0407">Ion channel</keyword>
<protein>
    <submittedName>
        <fullName evidence="13">Uncharacterized protein</fullName>
    </submittedName>
</protein>
<evidence type="ECO:0000313" key="14">
    <source>
        <dbReference type="Proteomes" id="UP001208570"/>
    </source>
</evidence>
<keyword evidence="6" id="KW-0915">Sodium</keyword>
<keyword evidence="9 11" id="KW-0739">Sodium transport</keyword>
<evidence type="ECO:0000256" key="2">
    <source>
        <dbReference type="ARBA" id="ARBA00022448"/>
    </source>
</evidence>
<gene>
    <name evidence="13" type="ORF">LSH36_702g02019</name>
</gene>
<dbReference type="PANTHER" id="PTHR11690">
    <property type="entry name" value="AMILORIDE-SENSITIVE SODIUM CHANNEL-RELATED"/>
    <property type="match status" value="1"/>
</dbReference>
<evidence type="ECO:0000256" key="5">
    <source>
        <dbReference type="ARBA" id="ARBA00022989"/>
    </source>
</evidence>
<keyword evidence="7 11" id="KW-0406">Ion transport</keyword>
<evidence type="ECO:0000256" key="6">
    <source>
        <dbReference type="ARBA" id="ARBA00023053"/>
    </source>
</evidence>
<evidence type="ECO:0000256" key="3">
    <source>
        <dbReference type="ARBA" id="ARBA00022461"/>
    </source>
</evidence>
<accession>A0AAD9J2W7</accession>
<comment type="caution">
    <text evidence="13">The sequence shown here is derived from an EMBL/GenBank/DDBJ whole genome shotgun (WGS) entry which is preliminary data.</text>
</comment>
<dbReference type="Gene3D" id="2.60.470.10">
    <property type="entry name" value="Acid-sensing ion channels like domains"/>
    <property type="match status" value="1"/>
</dbReference>
<keyword evidence="3 11" id="KW-0894">Sodium channel</keyword>
<evidence type="ECO:0000256" key="4">
    <source>
        <dbReference type="ARBA" id="ARBA00022692"/>
    </source>
</evidence>
<dbReference type="PRINTS" id="PR01078">
    <property type="entry name" value="AMINACHANNEL"/>
</dbReference>
<comment type="similarity">
    <text evidence="11">Belongs to the amiloride-sensitive sodium channel (TC 1.A.6) family.</text>
</comment>
<evidence type="ECO:0000256" key="7">
    <source>
        <dbReference type="ARBA" id="ARBA00023065"/>
    </source>
</evidence>
<evidence type="ECO:0000256" key="11">
    <source>
        <dbReference type="RuleBase" id="RU000679"/>
    </source>
</evidence>
<dbReference type="EMBL" id="JAODUP010000702">
    <property type="protein sequence ID" value="KAK2145112.1"/>
    <property type="molecule type" value="Genomic_DNA"/>
</dbReference>
<evidence type="ECO:0000256" key="12">
    <source>
        <dbReference type="SAM" id="Phobius"/>
    </source>
</evidence>
<dbReference type="GO" id="GO:0015280">
    <property type="term" value="F:ligand-gated sodium channel activity"/>
    <property type="evidence" value="ECO:0007669"/>
    <property type="project" value="TreeGrafter"/>
</dbReference>
<dbReference type="Pfam" id="PF00858">
    <property type="entry name" value="ASC"/>
    <property type="match status" value="2"/>
</dbReference>
<evidence type="ECO:0000256" key="8">
    <source>
        <dbReference type="ARBA" id="ARBA00023136"/>
    </source>
</evidence>
<dbReference type="Gene3D" id="1.10.287.770">
    <property type="entry name" value="YojJ-like"/>
    <property type="match status" value="1"/>
</dbReference>
<dbReference type="Proteomes" id="UP001208570">
    <property type="component" value="Unassembled WGS sequence"/>
</dbReference>
<keyword evidence="14" id="KW-1185">Reference proteome</keyword>